<keyword evidence="6" id="KW-0812">Transmembrane</keyword>
<keyword evidence="5" id="KW-0288">FMN</keyword>
<dbReference type="EMBL" id="ML996083">
    <property type="protein sequence ID" value="KAF2154550.1"/>
    <property type="molecule type" value="Genomic_DNA"/>
</dbReference>
<dbReference type="Gene3D" id="3.40.50.360">
    <property type="match status" value="1"/>
</dbReference>
<dbReference type="GO" id="GO:0010181">
    <property type="term" value="F:FMN binding"/>
    <property type="evidence" value="ECO:0007669"/>
    <property type="project" value="InterPro"/>
</dbReference>
<dbReference type="PROSITE" id="PS51384">
    <property type="entry name" value="FAD_FR"/>
    <property type="match status" value="1"/>
</dbReference>
<dbReference type="PRINTS" id="PR00369">
    <property type="entry name" value="FLAVODOXIN"/>
</dbReference>
<dbReference type="GO" id="GO:0005829">
    <property type="term" value="C:cytosol"/>
    <property type="evidence" value="ECO:0007669"/>
    <property type="project" value="TreeGrafter"/>
</dbReference>
<evidence type="ECO:0000256" key="2">
    <source>
        <dbReference type="ARBA" id="ARBA00001974"/>
    </source>
</evidence>
<comment type="cofactor">
    <cofactor evidence="1">
        <name>FMN</name>
        <dbReference type="ChEBI" id="CHEBI:58210"/>
    </cofactor>
</comment>
<evidence type="ECO:0000256" key="1">
    <source>
        <dbReference type="ARBA" id="ARBA00001917"/>
    </source>
</evidence>
<evidence type="ECO:0000256" key="7">
    <source>
        <dbReference type="ARBA" id="ARBA00022824"/>
    </source>
</evidence>
<dbReference type="Pfam" id="PF00258">
    <property type="entry name" value="Flavodoxin_1"/>
    <property type="match status" value="1"/>
</dbReference>
<dbReference type="SUPFAM" id="SSF52343">
    <property type="entry name" value="Ferredoxin reductase-like, C-terminal NADP-linked domain"/>
    <property type="match status" value="1"/>
</dbReference>
<dbReference type="PRINTS" id="PR00371">
    <property type="entry name" value="FPNCR"/>
</dbReference>
<evidence type="ECO:0000256" key="4">
    <source>
        <dbReference type="ARBA" id="ARBA00022630"/>
    </source>
</evidence>
<feature type="domain" description="Flavodoxin-like" evidence="19">
    <location>
        <begin position="97"/>
        <end position="241"/>
    </location>
</feature>
<dbReference type="GO" id="GO:0050660">
    <property type="term" value="F:flavin adenine dinucleotide binding"/>
    <property type="evidence" value="ECO:0007669"/>
    <property type="project" value="TreeGrafter"/>
</dbReference>
<dbReference type="Gene3D" id="2.40.30.10">
    <property type="entry name" value="Translation factors"/>
    <property type="match status" value="1"/>
</dbReference>
<dbReference type="Pfam" id="PF00175">
    <property type="entry name" value="NAD_binding_1"/>
    <property type="match status" value="1"/>
</dbReference>
<gene>
    <name evidence="21" type="ORF">K461DRAFT_252577</name>
</gene>
<reference evidence="21" key="1">
    <citation type="journal article" date="2020" name="Stud. Mycol.">
        <title>101 Dothideomycetes genomes: a test case for predicting lifestyles and emergence of pathogens.</title>
        <authorList>
            <person name="Haridas S."/>
            <person name="Albert R."/>
            <person name="Binder M."/>
            <person name="Bloem J."/>
            <person name="Labutti K."/>
            <person name="Salamov A."/>
            <person name="Andreopoulos B."/>
            <person name="Baker S."/>
            <person name="Barry K."/>
            <person name="Bills G."/>
            <person name="Bluhm B."/>
            <person name="Cannon C."/>
            <person name="Castanera R."/>
            <person name="Culley D."/>
            <person name="Daum C."/>
            <person name="Ezra D."/>
            <person name="Gonzalez J."/>
            <person name="Henrissat B."/>
            <person name="Kuo A."/>
            <person name="Liang C."/>
            <person name="Lipzen A."/>
            <person name="Lutzoni F."/>
            <person name="Magnuson J."/>
            <person name="Mondo S."/>
            <person name="Nolan M."/>
            <person name="Ohm R."/>
            <person name="Pangilinan J."/>
            <person name="Park H.-J."/>
            <person name="Ramirez L."/>
            <person name="Alfaro M."/>
            <person name="Sun H."/>
            <person name="Tritt A."/>
            <person name="Yoshinaga Y."/>
            <person name="Zwiers L.-H."/>
            <person name="Turgeon B."/>
            <person name="Goodwin S."/>
            <person name="Spatafora J."/>
            <person name="Crous P."/>
            <person name="Grigoriev I."/>
        </authorList>
    </citation>
    <scope>NUCLEOTIDE SEQUENCE</scope>
    <source>
        <strain evidence="21">CBS 260.36</strain>
    </source>
</reference>
<evidence type="ECO:0000256" key="18">
    <source>
        <dbReference type="PIRNR" id="PIRNR000208"/>
    </source>
</evidence>
<evidence type="ECO:0000256" key="17">
    <source>
        <dbReference type="ARBA" id="ARBA00023221"/>
    </source>
</evidence>
<dbReference type="Proteomes" id="UP000799439">
    <property type="component" value="Unassembled WGS sequence"/>
</dbReference>
<dbReference type="InterPro" id="IPR039261">
    <property type="entry name" value="FNR_nucleotide-bd"/>
</dbReference>
<accession>A0A9P4J5M5</accession>
<dbReference type="InterPro" id="IPR001709">
    <property type="entry name" value="Flavoprot_Pyr_Nucl_cyt_Rdtase"/>
</dbReference>
<evidence type="ECO:0000313" key="22">
    <source>
        <dbReference type="Proteomes" id="UP000799439"/>
    </source>
</evidence>
<keyword evidence="7 18" id="KW-0256">Endoplasmic reticulum</keyword>
<evidence type="ECO:0000259" key="19">
    <source>
        <dbReference type="PROSITE" id="PS50902"/>
    </source>
</evidence>
<evidence type="ECO:0000256" key="6">
    <source>
        <dbReference type="ARBA" id="ARBA00022692"/>
    </source>
</evidence>
<dbReference type="InterPro" id="IPR023173">
    <property type="entry name" value="NADPH_Cyt_P450_Rdtase_alpha"/>
</dbReference>
<dbReference type="GO" id="GO:0003958">
    <property type="term" value="F:NADPH-hemoprotein reductase activity"/>
    <property type="evidence" value="ECO:0007669"/>
    <property type="project" value="UniProtKB-EC"/>
</dbReference>
<evidence type="ECO:0000256" key="11">
    <source>
        <dbReference type="ARBA" id="ARBA00022989"/>
    </source>
</evidence>
<evidence type="ECO:0000256" key="8">
    <source>
        <dbReference type="ARBA" id="ARBA00022827"/>
    </source>
</evidence>
<evidence type="ECO:0000259" key="20">
    <source>
        <dbReference type="PROSITE" id="PS51384"/>
    </source>
</evidence>
<dbReference type="InterPro" id="IPR001094">
    <property type="entry name" value="Flavdoxin-like"/>
</dbReference>
<dbReference type="SUPFAM" id="SSF52218">
    <property type="entry name" value="Flavoproteins"/>
    <property type="match status" value="1"/>
</dbReference>
<keyword evidence="9 18" id="KW-0521">NADP</keyword>
<keyword evidence="16" id="KW-1207">Sterol metabolism</keyword>
<dbReference type="Gene3D" id="1.20.990.10">
    <property type="entry name" value="NADPH-cytochrome p450 Reductase, Chain A, domain 3"/>
    <property type="match status" value="1"/>
</dbReference>
<keyword evidence="13" id="KW-0756">Sterol biosynthesis</keyword>
<comment type="subcellular location">
    <subcellularLocation>
        <location evidence="18">Endoplasmic reticulum membrane</location>
    </subcellularLocation>
</comment>
<dbReference type="FunFam" id="3.40.50.360:FF:000036">
    <property type="entry name" value="NADPH--cytochrome P450 reductase"/>
    <property type="match status" value="1"/>
</dbReference>
<dbReference type="InterPro" id="IPR001433">
    <property type="entry name" value="OxRdtase_FAD/NAD-bd"/>
</dbReference>
<evidence type="ECO:0000256" key="12">
    <source>
        <dbReference type="ARBA" id="ARBA00023002"/>
    </source>
</evidence>
<comment type="cofactor">
    <cofactor evidence="2">
        <name>FAD</name>
        <dbReference type="ChEBI" id="CHEBI:57692"/>
    </cofactor>
</comment>
<keyword evidence="22" id="KW-1185">Reference proteome</keyword>
<evidence type="ECO:0000256" key="16">
    <source>
        <dbReference type="ARBA" id="ARBA00023166"/>
    </source>
</evidence>
<keyword evidence="4" id="KW-0285">Flavoprotein</keyword>
<comment type="function">
    <text evidence="18">This enzyme is required for electron transfer from NADP to cytochrome P450.</text>
</comment>
<dbReference type="PANTHER" id="PTHR19384">
    <property type="entry name" value="NITRIC OXIDE SYNTHASE-RELATED"/>
    <property type="match status" value="1"/>
</dbReference>
<keyword evidence="15 18" id="KW-0472">Membrane</keyword>
<dbReference type="FunFam" id="3.40.50.80:FF:000032">
    <property type="entry name" value="NADPH-dependent diflavin oxidoreductase 1"/>
    <property type="match status" value="1"/>
</dbReference>
<keyword evidence="17" id="KW-0753">Steroid metabolism</keyword>
<evidence type="ECO:0000256" key="10">
    <source>
        <dbReference type="ARBA" id="ARBA00022955"/>
    </source>
</evidence>
<dbReference type="InterPro" id="IPR008254">
    <property type="entry name" value="Flavodoxin/NO_synth"/>
</dbReference>
<keyword evidence="14" id="KW-0443">Lipid metabolism</keyword>
<evidence type="ECO:0000256" key="15">
    <source>
        <dbReference type="ARBA" id="ARBA00023136"/>
    </source>
</evidence>
<dbReference type="PIRSF" id="PIRSF000208">
    <property type="entry name" value="P450R"/>
    <property type="match status" value="1"/>
</dbReference>
<dbReference type="OrthoDB" id="1856718at2759"/>
<feature type="domain" description="FAD-binding FR-type" evidence="20">
    <location>
        <begin position="283"/>
        <end position="528"/>
    </location>
</feature>
<protein>
    <recommendedName>
        <fullName evidence="18">NADPH--cytochrome P450 reductase</fullName>
        <ecNumber evidence="18">1.6.2.4</ecNumber>
    </recommendedName>
</protein>
<dbReference type="AlphaFoldDB" id="A0A9P4J5M5"/>
<keyword evidence="8" id="KW-0274">FAD</keyword>
<keyword evidence="11" id="KW-1133">Transmembrane helix</keyword>
<organism evidence="21 22">
    <name type="scientific">Myriangium duriaei CBS 260.36</name>
    <dbReference type="NCBI Taxonomy" id="1168546"/>
    <lineage>
        <taxon>Eukaryota</taxon>
        <taxon>Fungi</taxon>
        <taxon>Dikarya</taxon>
        <taxon>Ascomycota</taxon>
        <taxon>Pezizomycotina</taxon>
        <taxon>Dothideomycetes</taxon>
        <taxon>Dothideomycetidae</taxon>
        <taxon>Myriangiales</taxon>
        <taxon>Myriangiaceae</taxon>
        <taxon>Myriangium</taxon>
    </lineage>
</organism>
<dbReference type="EC" id="1.6.2.4" evidence="18"/>
<evidence type="ECO:0000256" key="3">
    <source>
        <dbReference type="ARBA" id="ARBA00022516"/>
    </source>
</evidence>
<dbReference type="PANTHER" id="PTHR19384:SF108">
    <property type="entry name" value="NADPH--CYTOCHROME P450 REDUCTASE"/>
    <property type="match status" value="1"/>
</dbReference>
<comment type="caution">
    <text evidence="21">The sequence shown here is derived from an EMBL/GenBank/DDBJ whole genome shotgun (WGS) entry which is preliminary data.</text>
</comment>
<dbReference type="Pfam" id="PF00667">
    <property type="entry name" value="FAD_binding_1"/>
    <property type="match status" value="1"/>
</dbReference>
<dbReference type="InterPro" id="IPR029039">
    <property type="entry name" value="Flavoprotein-like_sf"/>
</dbReference>
<name>A0A9P4J5M5_9PEZI</name>
<sequence length="686" mass="76089">MSSFADLTLPAQARLRAALPYLQAIDYKPSSFLDGLALSLVLLAGAFFGLRGVIWDRKGPYHHLYFERPQLQDGKSGARRKAERNIAEVMDKLDKRIVVFWGSQSGTAEDLANRLSSEIHARFGLNSMSADLSDYDSPSIASIPDTKLAIFIMSTFGEGNPSDNAIEFCEFAEAKKTALPDLRYAAFGLGNSNYKYYNKVIDDVCEWLDDQQAKSIMPVGRANDAEGSTGEDFMTWRDDLFRTLSAYFNVKMKPLVFQTPFAAEEDTCLEIQDLHDGAPVHTLKPQSLPIALSKELFHASDRNCLHMELDIKAVPEMRYKTGDHLAVWPVNPADEVDRLLLALGMTDKRDVPILIRSTDPAVKVKIPTPTSLATLLSHYLEIAALPSRDAVQMLIPFAPSPQAAEFLTTISASRESYHQTIGAHHLTLGRLLLLASSNAPWPLLPLSFLITHLHPLQPRYYSLSSSSVLSPRQPSITAVVERTPIPNAPDQFIPGITTSYLHSLHSISTPEKVATVFAHVRKSKFKLPISHKTPLIMVAAGTGLAPFRAFVAERAKMHAMGREVGKMVLFFGCRKPDEDYIYREELEEAQRQLPEGGLEVVTAFSRARDGEKVYVQDRIAEQGEKVKGLLVEEGASLYICGRAAMARYVASSVAGALEGEEMSREKAEEFLHGLRGRGKWQEDVWG</sequence>
<dbReference type="InterPro" id="IPR003097">
    <property type="entry name" value="CysJ-like_FAD-binding"/>
</dbReference>
<dbReference type="InterPro" id="IPR023208">
    <property type="entry name" value="P450R"/>
</dbReference>
<evidence type="ECO:0000256" key="9">
    <source>
        <dbReference type="ARBA" id="ARBA00022857"/>
    </source>
</evidence>
<keyword evidence="12 18" id="KW-0560">Oxidoreductase</keyword>
<evidence type="ECO:0000256" key="14">
    <source>
        <dbReference type="ARBA" id="ARBA00023098"/>
    </source>
</evidence>
<dbReference type="GO" id="GO:0005789">
    <property type="term" value="C:endoplasmic reticulum membrane"/>
    <property type="evidence" value="ECO:0007669"/>
    <property type="project" value="UniProtKB-SubCell"/>
</dbReference>
<dbReference type="InterPro" id="IPR017938">
    <property type="entry name" value="Riboflavin_synthase-like_b-brl"/>
</dbReference>
<dbReference type="GO" id="GO:0016126">
    <property type="term" value="P:sterol biosynthetic process"/>
    <property type="evidence" value="ECO:0007669"/>
    <property type="project" value="UniProtKB-KW"/>
</dbReference>
<evidence type="ECO:0000256" key="13">
    <source>
        <dbReference type="ARBA" id="ARBA00023011"/>
    </source>
</evidence>
<dbReference type="SUPFAM" id="SSF63380">
    <property type="entry name" value="Riboflavin synthase domain-like"/>
    <property type="match status" value="1"/>
</dbReference>
<dbReference type="PROSITE" id="PS50902">
    <property type="entry name" value="FLAVODOXIN_LIKE"/>
    <property type="match status" value="1"/>
</dbReference>
<keyword evidence="10" id="KW-0752">Steroid biosynthesis</keyword>
<proteinExistence type="inferred from homology"/>
<evidence type="ECO:0000256" key="5">
    <source>
        <dbReference type="ARBA" id="ARBA00022643"/>
    </source>
</evidence>
<evidence type="ECO:0000313" key="21">
    <source>
        <dbReference type="EMBL" id="KAF2154550.1"/>
    </source>
</evidence>
<comment type="catalytic activity">
    <reaction evidence="18">
        <text>2 oxidized [cytochrome P450] + NADPH = 2 reduced [cytochrome P450] + NADP(+) + H(+)</text>
        <dbReference type="Rhea" id="RHEA:24040"/>
        <dbReference type="Rhea" id="RHEA-COMP:14627"/>
        <dbReference type="Rhea" id="RHEA-COMP:14628"/>
        <dbReference type="ChEBI" id="CHEBI:15378"/>
        <dbReference type="ChEBI" id="CHEBI:55376"/>
        <dbReference type="ChEBI" id="CHEBI:57783"/>
        <dbReference type="ChEBI" id="CHEBI:58349"/>
        <dbReference type="ChEBI" id="CHEBI:60344"/>
        <dbReference type="EC" id="1.6.2.4"/>
    </reaction>
</comment>
<keyword evidence="3" id="KW-0444">Lipid biosynthesis</keyword>
<comment type="similarity">
    <text evidence="18">In the C-terminal section; belongs to the flavoprotein pyridine nucleotide cytochrome reductase family.</text>
</comment>
<dbReference type="InterPro" id="IPR017927">
    <property type="entry name" value="FAD-bd_FR_type"/>
</dbReference>
<dbReference type="Gene3D" id="3.40.50.80">
    <property type="entry name" value="Nucleotide-binding domain of ferredoxin-NADP reductase (FNR) module"/>
    <property type="match status" value="1"/>
</dbReference>